<dbReference type="OrthoDB" id="2970432at2"/>
<name>A0A1E7DRQ7_9BACI</name>
<dbReference type="EMBL" id="MAMP01000012">
    <property type="protein sequence ID" value="OES45757.1"/>
    <property type="molecule type" value="Genomic_DNA"/>
</dbReference>
<organism evidence="2 3">
    <name type="scientific">Domibacillus iocasae</name>
    <dbReference type="NCBI Taxonomy" id="1714016"/>
    <lineage>
        <taxon>Bacteria</taxon>
        <taxon>Bacillati</taxon>
        <taxon>Bacillota</taxon>
        <taxon>Bacilli</taxon>
        <taxon>Bacillales</taxon>
        <taxon>Bacillaceae</taxon>
        <taxon>Domibacillus</taxon>
    </lineage>
</organism>
<feature type="region of interest" description="Disordered" evidence="1">
    <location>
        <begin position="57"/>
        <end position="79"/>
    </location>
</feature>
<keyword evidence="3" id="KW-1185">Reference proteome</keyword>
<accession>A0A1E7DRQ7</accession>
<gene>
    <name evidence="2" type="ORF">BA724_02830</name>
</gene>
<dbReference type="Proteomes" id="UP000095658">
    <property type="component" value="Unassembled WGS sequence"/>
</dbReference>
<dbReference type="AlphaFoldDB" id="A0A1E7DRQ7"/>
<protein>
    <submittedName>
        <fullName evidence="2">Uncharacterized protein</fullName>
    </submittedName>
</protein>
<evidence type="ECO:0000256" key="1">
    <source>
        <dbReference type="SAM" id="MobiDB-lite"/>
    </source>
</evidence>
<reference evidence="2 3" key="1">
    <citation type="submission" date="2016-06" db="EMBL/GenBank/DDBJ databases">
        <title>Domibacillus iocasae genome sequencing.</title>
        <authorList>
            <person name="Verma A."/>
            <person name="Pal Y."/>
            <person name="Ojha A.K."/>
            <person name="Krishnamurthi S."/>
        </authorList>
    </citation>
    <scope>NUCLEOTIDE SEQUENCE [LARGE SCALE GENOMIC DNA]</scope>
    <source>
        <strain evidence="2 3">DSM 29979</strain>
    </source>
</reference>
<sequence length="79" mass="8938">MDLKEDIEFIRDIMLDKLEELNDLIETGGRLSPKVEMAFALGIQSLLNQSIKKIEKEGRQSQPAAKKSEYETLSSIANK</sequence>
<evidence type="ECO:0000313" key="3">
    <source>
        <dbReference type="Proteomes" id="UP000095658"/>
    </source>
</evidence>
<comment type="caution">
    <text evidence="2">The sequence shown here is derived from an EMBL/GenBank/DDBJ whole genome shotgun (WGS) entry which is preliminary data.</text>
</comment>
<evidence type="ECO:0000313" key="2">
    <source>
        <dbReference type="EMBL" id="OES45757.1"/>
    </source>
</evidence>
<proteinExistence type="predicted"/>
<dbReference type="RefSeq" id="WP_069937754.1">
    <property type="nucleotide sequence ID" value="NZ_MAMP01000012.1"/>
</dbReference>